<evidence type="ECO:0000313" key="1">
    <source>
        <dbReference type="EMBL" id="KAJ9658254.1"/>
    </source>
</evidence>
<gene>
    <name evidence="1" type="ORF">H2198_003827</name>
</gene>
<keyword evidence="2" id="KW-1185">Reference proteome</keyword>
<protein>
    <submittedName>
        <fullName evidence="1">Uncharacterized protein</fullName>
    </submittedName>
</protein>
<comment type="caution">
    <text evidence="1">The sequence shown here is derived from an EMBL/GenBank/DDBJ whole genome shotgun (WGS) entry which is preliminary data.</text>
</comment>
<dbReference type="Proteomes" id="UP001172386">
    <property type="component" value="Unassembled WGS sequence"/>
</dbReference>
<proteinExistence type="predicted"/>
<evidence type="ECO:0000313" key="2">
    <source>
        <dbReference type="Proteomes" id="UP001172386"/>
    </source>
</evidence>
<organism evidence="1 2">
    <name type="scientific">Neophaeococcomyces mojaviensis</name>
    <dbReference type="NCBI Taxonomy" id="3383035"/>
    <lineage>
        <taxon>Eukaryota</taxon>
        <taxon>Fungi</taxon>
        <taxon>Dikarya</taxon>
        <taxon>Ascomycota</taxon>
        <taxon>Pezizomycotina</taxon>
        <taxon>Eurotiomycetes</taxon>
        <taxon>Chaetothyriomycetidae</taxon>
        <taxon>Chaetothyriales</taxon>
        <taxon>Chaetothyriales incertae sedis</taxon>
        <taxon>Neophaeococcomyces</taxon>
    </lineage>
</organism>
<accession>A0ACC3AAM7</accession>
<dbReference type="EMBL" id="JAPDRQ010000053">
    <property type="protein sequence ID" value="KAJ9658254.1"/>
    <property type="molecule type" value="Genomic_DNA"/>
</dbReference>
<sequence>MESLCVRCAHLSLVGRGAARRRAQIGLRSFSTSTSFAADDAPKGSSASHTGQSMADAMSRNNQAAAPRRPIIRRTMQPPVRRTTTEGSYKASTSPAAQPGQVLHRASPREGGPVLRRTPSNEGAQVLRRTTPQQGVPVLRRSGPTTGRVLGRTRGPGGDNTRSTQGRRPQAAQGSGSQRQGAGAGARGGKGPDRRRRLAPRQEEDEGEREQMEQDVDEYIEKHIDPPPNPTEFLPYDPTKLSLEDLKADWPNTPLSTSGMTESVVQKIEWLARRLPHGYQSPEQIAEHYLKGNLTRFESDEERETVIKLASKMSAKTKADSEAGLLHKHEPPRFQTVEDPAFTSLSAKSAEKNYLVDAGVKGDYGEVEQQRYPFMQNAARLLNNNETYGPAQAQKLLNRIQALMPQGRVAPGKQAKQA</sequence>
<reference evidence="1" key="1">
    <citation type="submission" date="2022-10" db="EMBL/GenBank/DDBJ databases">
        <title>Culturing micro-colonial fungi from biological soil crusts in the Mojave desert and describing Neophaeococcomyces mojavensis, and introducing the new genera and species Taxawa tesnikishii.</title>
        <authorList>
            <person name="Kurbessoian T."/>
            <person name="Stajich J.E."/>
        </authorList>
    </citation>
    <scope>NUCLEOTIDE SEQUENCE</scope>
    <source>
        <strain evidence="1">JES_112</strain>
    </source>
</reference>
<name>A0ACC3AAM7_9EURO</name>